<dbReference type="PANTHER" id="PTHR46206">
    <property type="entry name" value="CYTOCHROME P450"/>
    <property type="match status" value="1"/>
</dbReference>
<evidence type="ECO:0000256" key="5">
    <source>
        <dbReference type="PIRSR" id="PIRSR602403-1"/>
    </source>
</evidence>
<keyword evidence="5 6" id="KW-0349">Heme</keyword>
<evidence type="ECO:0000313" key="8">
    <source>
        <dbReference type="Proteomes" id="UP000247702"/>
    </source>
</evidence>
<dbReference type="GO" id="GO:0016705">
    <property type="term" value="F:oxidoreductase activity, acting on paired donors, with incorporation or reduction of molecular oxygen"/>
    <property type="evidence" value="ECO:0007669"/>
    <property type="project" value="InterPro"/>
</dbReference>
<keyword evidence="8" id="KW-1185">Reference proteome</keyword>
<dbReference type="InterPro" id="IPR017972">
    <property type="entry name" value="Cyt_P450_CS"/>
</dbReference>
<dbReference type="PROSITE" id="PS00086">
    <property type="entry name" value="CYTOCHROME_P450"/>
    <property type="match status" value="1"/>
</dbReference>
<protein>
    <recommendedName>
        <fullName evidence="9">Cytochrome P450</fullName>
    </recommendedName>
</protein>
<dbReference type="GO" id="GO:0004497">
    <property type="term" value="F:monooxygenase activity"/>
    <property type="evidence" value="ECO:0007669"/>
    <property type="project" value="UniProtKB-KW"/>
</dbReference>
<comment type="cofactor">
    <cofactor evidence="1 5">
        <name>heme</name>
        <dbReference type="ChEBI" id="CHEBI:30413"/>
    </cofactor>
</comment>
<evidence type="ECO:0000256" key="1">
    <source>
        <dbReference type="ARBA" id="ARBA00001971"/>
    </source>
</evidence>
<evidence type="ECO:0000256" key="6">
    <source>
        <dbReference type="RuleBase" id="RU000461"/>
    </source>
</evidence>
<organism evidence="7 8">
    <name type="scientific">Rhizophagus clarus</name>
    <dbReference type="NCBI Taxonomy" id="94130"/>
    <lineage>
        <taxon>Eukaryota</taxon>
        <taxon>Fungi</taxon>
        <taxon>Fungi incertae sedis</taxon>
        <taxon>Mucoromycota</taxon>
        <taxon>Glomeromycotina</taxon>
        <taxon>Glomeromycetes</taxon>
        <taxon>Glomerales</taxon>
        <taxon>Glomeraceae</taxon>
        <taxon>Rhizophagus</taxon>
    </lineage>
</organism>
<dbReference type="InterPro" id="IPR036396">
    <property type="entry name" value="Cyt_P450_sf"/>
</dbReference>
<dbReference type="Pfam" id="PF00067">
    <property type="entry name" value="p450"/>
    <property type="match status" value="1"/>
</dbReference>
<gene>
    <name evidence="7" type="ORF">RclHR1_00390008</name>
</gene>
<dbReference type="GO" id="GO:0020037">
    <property type="term" value="F:heme binding"/>
    <property type="evidence" value="ECO:0007669"/>
    <property type="project" value="InterPro"/>
</dbReference>
<accession>A0A2Z6REQ7</accession>
<dbReference type="Gene3D" id="1.10.630.10">
    <property type="entry name" value="Cytochrome P450"/>
    <property type="match status" value="1"/>
</dbReference>
<dbReference type="Proteomes" id="UP000247702">
    <property type="component" value="Unassembled WGS sequence"/>
</dbReference>
<keyword evidence="6" id="KW-0560">Oxidoreductase</keyword>
<evidence type="ECO:0000256" key="2">
    <source>
        <dbReference type="ARBA" id="ARBA00010617"/>
    </source>
</evidence>
<dbReference type="InterPro" id="IPR002403">
    <property type="entry name" value="Cyt_P450_E_grp-IV"/>
</dbReference>
<dbReference type="PANTHER" id="PTHR46206:SF4">
    <property type="entry name" value="P450, PUTATIVE (EUROFUNG)-RELATED"/>
    <property type="match status" value="1"/>
</dbReference>
<dbReference type="EMBL" id="BEXD01003223">
    <property type="protein sequence ID" value="GBC00554.1"/>
    <property type="molecule type" value="Genomic_DNA"/>
</dbReference>
<dbReference type="AlphaFoldDB" id="A0A2Z6REQ7"/>
<comment type="caution">
    <text evidence="7">The sequence shown here is derived from an EMBL/GenBank/DDBJ whole genome shotgun (WGS) entry which is preliminary data.</text>
</comment>
<keyword evidence="3 5" id="KW-0479">Metal-binding</keyword>
<comment type="similarity">
    <text evidence="2 6">Belongs to the cytochrome P450 family.</text>
</comment>
<keyword evidence="6" id="KW-0503">Monooxygenase</keyword>
<evidence type="ECO:0000313" key="7">
    <source>
        <dbReference type="EMBL" id="GBC00554.1"/>
    </source>
</evidence>
<dbReference type="STRING" id="94130.A0A2Z6REQ7"/>
<reference evidence="7 8" key="1">
    <citation type="submission" date="2017-11" db="EMBL/GenBank/DDBJ databases">
        <title>The genome of Rhizophagus clarus HR1 reveals common genetic basis of auxotrophy among arbuscular mycorrhizal fungi.</title>
        <authorList>
            <person name="Kobayashi Y."/>
        </authorList>
    </citation>
    <scope>NUCLEOTIDE SEQUENCE [LARGE SCALE GENOMIC DNA]</scope>
    <source>
        <strain evidence="7 8">HR1</strain>
    </source>
</reference>
<evidence type="ECO:0000256" key="3">
    <source>
        <dbReference type="ARBA" id="ARBA00022723"/>
    </source>
</evidence>
<proteinExistence type="inferred from homology"/>
<feature type="binding site" description="axial binding residue" evidence="5">
    <location>
        <position position="440"/>
    </location>
    <ligand>
        <name>heme</name>
        <dbReference type="ChEBI" id="CHEBI:30413"/>
    </ligand>
    <ligandPart>
        <name>Fe</name>
        <dbReference type="ChEBI" id="CHEBI:18248"/>
    </ligandPart>
</feature>
<evidence type="ECO:0008006" key="9">
    <source>
        <dbReference type="Google" id="ProtNLM"/>
    </source>
</evidence>
<dbReference type="GO" id="GO:0005506">
    <property type="term" value="F:iron ion binding"/>
    <property type="evidence" value="ECO:0007669"/>
    <property type="project" value="InterPro"/>
</dbReference>
<dbReference type="SUPFAM" id="SSF48264">
    <property type="entry name" value="Cytochrome P450"/>
    <property type="match status" value="1"/>
</dbReference>
<keyword evidence="4 5" id="KW-0408">Iron</keyword>
<dbReference type="CDD" id="cd11041">
    <property type="entry name" value="CYP503A1-like"/>
    <property type="match status" value="1"/>
</dbReference>
<sequence>MYQAIILGSILLVLLYILKRARVRDTRLNMPPIPRYKIPIIGHTYSYFFNSEEFLKQCKKEHGDIFSIYAWGQVKTIVGKEYSHEILAREETFSFKRAFVERVPYAVLLKNMGLITPATLLKDHVFYKLSSYSERMQKSLYSTAQKHFNISDQPKVFDNLYHIMTKIVSSTIANVYIGEEESKHDEIIAAFGGITSELSIFLMVPPFLNLIYPGLHNYAIRTLVKSGLFNPAAKYRDVLIKHIKKQVCKRLQEKEKYGNSWKRPDDLLQDIIERDGFNPNNINYSLLSDQIFVLLFPSIHTTAGGCANLLMDLASRPQYIQELYEEQLEVHKEADENGILPFEALNNMNKLDSCIRESLRLTGHIVTLEHMALKDYTFSNGLQIPKDRIVDIYADDVYQDESLQGPNPKSFEPFRHVDANVSASKIGKSYLPFGGGKHACPGRHFAVSEIKFFMHKFILNYNFRTESGKIEERIRIGPYAFPSSSRIIIEKRIK</sequence>
<name>A0A2Z6REQ7_9GLOM</name>
<dbReference type="PRINTS" id="PR00465">
    <property type="entry name" value="EP450IV"/>
</dbReference>
<evidence type="ECO:0000256" key="4">
    <source>
        <dbReference type="ARBA" id="ARBA00023004"/>
    </source>
</evidence>
<dbReference type="InterPro" id="IPR001128">
    <property type="entry name" value="Cyt_P450"/>
</dbReference>